<dbReference type="InterPro" id="IPR016181">
    <property type="entry name" value="Acyl_CoA_acyltransferase"/>
</dbReference>
<feature type="domain" description="N-acetyltransferase" evidence="1">
    <location>
        <begin position="12"/>
        <end position="203"/>
    </location>
</feature>
<dbReference type="CDD" id="cd04301">
    <property type="entry name" value="NAT_SF"/>
    <property type="match status" value="1"/>
</dbReference>
<keyword evidence="3" id="KW-1185">Reference proteome</keyword>
<gene>
    <name evidence="2" type="ORF">GCM10023168_36540</name>
</gene>
<evidence type="ECO:0000259" key="1">
    <source>
        <dbReference type="PROSITE" id="PS51186"/>
    </source>
</evidence>
<dbReference type="InterPro" id="IPR000182">
    <property type="entry name" value="GNAT_dom"/>
</dbReference>
<dbReference type="Pfam" id="PF00583">
    <property type="entry name" value="Acetyltransf_1"/>
    <property type="match status" value="1"/>
</dbReference>
<dbReference type="Proteomes" id="UP001500945">
    <property type="component" value="Unassembled WGS sequence"/>
</dbReference>
<dbReference type="EMBL" id="BAABGM010000028">
    <property type="protein sequence ID" value="GAA4413576.1"/>
    <property type="molecule type" value="Genomic_DNA"/>
</dbReference>
<protein>
    <submittedName>
        <fullName evidence="2">GNAT family N-acetyltransferase</fullName>
    </submittedName>
</protein>
<dbReference type="Gene3D" id="3.40.630.30">
    <property type="match status" value="1"/>
</dbReference>
<evidence type="ECO:0000313" key="3">
    <source>
        <dbReference type="Proteomes" id="UP001500945"/>
    </source>
</evidence>
<dbReference type="SUPFAM" id="SSF55729">
    <property type="entry name" value="Acyl-CoA N-acyltransferases (Nat)"/>
    <property type="match status" value="1"/>
</dbReference>
<proteinExistence type="predicted"/>
<organism evidence="2 3">
    <name type="scientific">Fodinibacter luteus</name>
    <dbReference type="NCBI Taxonomy" id="552064"/>
    <lineage>
        <taxon>Bacteria</taxon>
        <taxon>Bacillati</taxon>
        <taxon>Actinomycetota</taxon>
        <taxon>Actinomycetes</taxon>
        <taxon>Micrococcales</taxon>
        <taxon>Intrasporangiaceae</taxon>
        <taxon>Fodinibacter (ex Wang et al. 2009)</taxon>
    </lineage>
</organism>
<dbReference type="PROSITE" id="PS51186">
    <property type="entry name" value="GNAT"/>
    <property type="match status" value="1"/>
</dbReference>
<evidence type="ECO:0000313" key="2">
    <source>
        <dbReference type="EMBL" id="GAA4413576.1"/>
    </source>
</evidence>
<sequence length="203" mass="21856">MAGARLGVVEGLGIAPATVERWSDLVTVFGTRGDPSWCWCQFFLTTGNRYRDSAERNRADLEAQVRDAKVPPGLLAYRDGEPIGWLQLGPRTSYPRVTGQAALAKVVGDRDAGERVWRTTCFVVRVGHRRQGVAGALLAAGVKYAAEHGAGVLEGHPVDVSARHGRSAGAALYHGTLSMFTHAGFVEIGRTAPTRPVMRRHVG</sequence>
<reference evidence="3" key="1">
    <citation type="journal article" date="2019" name="Int. J. Syst. Evol. Microbiol.">
        <title>The Global Catalogue of Microorganisms (GCM) 10K type strain sequencing project: providing services to taxonomists for standard genome sequencing and annotation.</title>
        <authorList>
            <consortium name="The Broad Institute Genomics Platform"/>
            <consortium name="The Broad Institute Genome Sequencing Center for Infectious Disease"/>
            <person name="Wu L."/>
            <person name="Ma J."/>
        </authorList>
    </citation>
    <scope>NUCLEOTIDE SEQUENCE [LARGE SCALE GENOMIC DNA]</scope>
    <source>
        <strain evidence="3">JCM 17809</strain>
    </source>
</reference>
<comment type="caution">
    <text evidence="2">The sequence shown here is derived from an EMBL/GenBank/DDBJ whole genome shotgun (WGS) entry which is preliminary data.</text>
</comment>
<accession>A0ABP8KRH6</accession>
<name>A0ABP8KRH6_9MICO</name>